<accession>A0A1E8B0C1</accession>
<proteinExistence type="predicted"/>
<organism evidence="4 5">
    <name type="scientific">Bacillus mycoides</name>
    <dbReference type="NCBI Taxonomy" id="1405"/>
    <lineage>
        <taxon>Bacteria</taxon>
        <taxon>Bacillati</taxon>
        <taxon>Bacillota</taxon>
        <taxon>Bacilli</taxon>
        <taxon>Bacillales</taxon>
        <taxon>Bacillaceae</taxon>
        <taxon>Bacillus</taxon>
        <taxon>Bacillus cereus group</taxon>
    </lineage>
</organism>
<name>A0A1E8B0C1_BACMY</name>
<dbReference type="PATRIC" id="fig|86662.25.peg.5311"/>
<dbReference type="InterPro" id="IPR036390">
    <property type="entry name" value="WH_DNA-bd_sf"/>
</dbReference>
<gene>
    <name evidence="4" type="ORF">BWGOE8_51810</name>
</gene>
<evidence type="ECO:0000256" key="1">
    <source>
        <dbReference type="ARBA" id="ARBA00023015"/>
    </source>
</evidence>
<dbReference type="PROSITE" id="PS51000">
    <property type="entry name" value="HTH_DEOR_2"/>
    <property type="match status" value="1"/>
</dbReference>
<dbReference type="Proteomes" id="UP000175706">
    <property type="component" value="Unassembled WGS sequence"/>
</dbReference>
<keyword evidence="2" id="KW-0804">Transcription</keyword>
<keyword evidence="1" id="KW-0805">Transcription regulation</keyword>
<comment type="caution">
    <text evidence="4">The sequence shown here is derived from an EMBL/GenBank/DDBJ whole genome shotgun (WGS) entry which is preliminary data.</text>
</comment>
<dbReference type="PANTHER" id="PTHR34580">
    <property type="match status" value="1"/>
</dbReference>
<sequence>MKKVERLNKMLRFINQKQTFTLKDLMDEFQISKRTALRDIASLEEMGVPLFAEYGRYGGYRLIKTMTLPLISFTNHEVFALYFAMQALSSFVSIPFQVSFRSINKKFLDSVSSKQREQIENLQKRVSFFHLEQAHECGYLEEILLAAVQNRALTINYVTPKQTTMRRIQPISIYAMKGYWYCQAYDLDKSAYRVFRCDRIRSSEIVDAQDSLDLENINIHNAHSLWKATEQAIQFKCSITARGIEIFKQQQYPSMKLREEHEGTYLIGTYEPAEIDFIISYLASFGKTIKIIEPSSLKENLKEYYLDLIQNL</sequence>
<dbReference type="RefSeq" id="WP_070145478.1">
    <property type="nucleotide sequence ID" value="NZ_LXLT01000067.1"/>
</dbReference>
<dbReference type="InterPro" id="IPR026881">
    <property type="entry name" value="WYL_dom"/>
</dbReference>
<dbReference type="InterPro" id="IPR051534">
    <property type="entry name" value="CBASS_pafABC_assoc_protein"/>
</dbReference>
<dbReference type="Pfam" id="PF08279">
    <property type="entry name" value="HTH_11"/>
    <property type="match status" value="1"/>
</dbReference>
<dbReference type="AlphaFoldDB" id="A0A1E8B0C1"/>
<evidence type="ECO:0000259" key="3">
    <source>
        <dbReference type="PROSITE" id="PS51000"/>
    </source>
</evidence>
<dbReference type="EMBL" id="LXLT01000067">
    <property type="protein sequence ID" value="OFD71909.1"/>
    <property type="molecule type" value="Genomic_DNA"/>
</dbReference>
<evidence type="ECO:0000313" key="5">
    <source>
        <dbReference type="Proteomes" id="UP000175706"/>
    </source>
</evidence>
<dbReference type="SMART" id="SM00420">
    <property type="entry name" value="HTH_DEOR"/>
    <property type="match status" value="1"/>
</dbReference>
<protein>
    <submittedName>
        <fullName evidence="4">Alkaline phosphatase</fullName>
    </submittedName>
</protein>
<dbReference type="Pfam" id="PF25583">
    <property type="entry name" value="WCX"/>
    <property type="match status" value="1"/>
</dbReference>
<evidence type="ECO:0000256" key="2">
    <source>
        <dbReference type="ARBA" id="ARBA00023163"/>
    </source>
</evidence>
<dbReference type="SUPFAM" id="SSF46785">
    <property type="entry name" value="Winged helix' DNA-binding domain"/>
    <property type="match status" value="1"/>
</dbReference>
<dbReference type="InterPro" id="IPR036388">
    <property type="entry name" value="WH-like_DNA-bd_sf"/>
</dbReference>
<feature type="domain" description="HTH deoR-type" evidence="3">
    <location>
        <begin position="3"/>
        <end position="62"/>
    </location>
</feature>
<dbReference type="PANTHER" id="PTHR34580:SF9">
    <property type="entry name" value="SLL5097 PROTEIN"/>
    <property type="match status" value="1"/>
</dbReference>
<dbReference type="Gene3D" id="1.10.10.10">
    <property type="entry name" value="Winged helix-like DNA-binding domain superfamily/Winged helix DNA-binding domain"/>
    <property type="match status" value="1"/>
</dbReference>
<dbReference type="InterPro" id="IPR057727">
    <property type="entry name" value="WCX_dom"/>
</dbReference>
<dbReference type="InterPro" id="IPR001034">
    <property type="entry name" value="DeoR_HTH"/>
</dbReference>
<reference evidence="4 5" key="1">
    <citation type="submission" date="2016-05" db="EMBL/GenBank/DDBJ databases">
        <title>Bacillus thuringiensis and Bacillus weihenstephanensis as novel biocontrol agents of wilt causing Verticillium species.</title>
        <authorList>
            <person name="Hollensteiner J."/>
            <person name="Wemheuer F."/>
            <person name="Harting R."/>
            <person name="Kolarzyk A."/>
            <person name="Diaz-Valerio S."/>
            <person name="Poehlein A."/>
            <person name="Brzuszkiewicz E."/>
            <person name="Nesemann K."/>
            <person name="Braus-Stromeyer S."/>
            <person name="Braus G."/>
            <person name="Daniel R."/>
            <person name="Liesegang H."/>
        </authorList>
    </citation>
    <scope>NUCLEOTIDE SEQUENCE [LARGE SCALE GENOMIC DNA]</scope>
    <source>
        <strain evidence="4 5">GOE8</strain>
    </source>
</reference>
<dbReference type="Pfam" id="PF13280">
    <property type="entry name" value="WYL"/>
    <property type="match status" value="1"/>
</dbReference>
<dbReference type="PROSITE" id="PS52050">
    <property type="entry name" value="WYL"/>
    <property type="match status" value="1"/>
</dbReference>
<dbReference type="GO" id="GO:0003700">
    <property type="term" value="F:DNA-binding transcription factor activity"/>
    <property type="evidence" value="ECO:0007669"/>
    <property type="project" value="InterPro"/>
</dbReference>
<dbReference type="InterPro" id="IPR013196">
    <property type="entry name" value="HTH_11"/>
</dbReference>
<evidence type="ECO:0000313" key="4">
    <source>
        <dbReference type="EMBL" id="OFD71909.1"/>
    </source>
</evidence>